<name>A0A1H3DWK4_9GAMM</name>
<dbReference type="AlphaFoldDB" id="A0A1H3DWK4"/>
<protein>
    <submittedName>
        <fullName evidence="1">Uncharacterized protein</fullName>
    </submittedName>
</protein>
<keyword evidence="2" id="KW-1185">Reference proteome</keyword>
<evidence type="ECO:0000313" key="2">
    <source>
        <dbReference type="Proteomes" id="UP000199675"/>
    </source>
</evidence>
<proteinExistence type="predicted"/>
<dbReference type="EMBL" id="FNNE01000014">
    <property type="protein sequence ID" value="SDX70892.1"/>
    <property type="molecule type" value="Genomic_DNA"/>
</dbReference>
<sequence>MGCLKAKQSMTGFFVVSRNVICYRLYHCRIVIEGLYIKVEFLAQKYKFRRQKIDQKIIRHREFSLD</sequence>
<dbReference type="Proteomes" id="UP000199675">
    <property type="component" value="Unassembled WGS sequence"/>
</dbReference>
<evidence type="ECO:0000313" key="1">
    <source>
        <dbReference type="EMBL" id="SDX70892.1"/>
    </source>
</evidence>
<gene>
    <name evidence="1" type="ORF">SAMN04487960_11432</name>
</gene>
<reference evidence="1 2" key="1">
    <citation type="submission" date="2016-10" db="EMBL/GenBank/DDBJ databases">
        <authorList>
            <person name="de Groot N.N."/>
        </authorList>
    </citation>
    <scope>NUCLEOTIDE SEQUENCE [LARGE SCALE GENOMIC DNA]</scope>
    <source>
        <strain evidence="1 2">CGMCC 1.7059</strain>
    </source>
</reference>
<accession>A0A1H3DWK4</accession>
<dbReference type="STRING" id="488533.SAMN04487960_11432"/>
<organism evidence="1 2">
    <name type="scientific">Marinobacter mobilis</name>
    <dbReference type="NCBI Taxonomy" id="488533"/>
    <lineage>
        <taxon>Bacteria</taxon>
        <taxon>Pseudomonadati</taxon>
        <taxon>Pseudomonadota</taxon>
        <taxon>Gammaproteobacteria</taxon>
        <taxon>Pseudomonadales</taxon>
        <taxon>Marinobacteraceae</taxon>
        <taxon>Marinobacter</taxon>
    </lineage>
</organism>